<dbReference type="RefSeq" id="WP_188172363.1">
    <property type="nucleotide sequence ID" value="NZ_JACVVD010000001.1"/>
</dbReference>
<dbReference type="Proteomes" id="UP000650466">
    <property type="component" value="Unassembled WGS sequence"/>
</dbReference>
<dbReference type="PANTHER" id="PTHR43649:SF12">
    <property type="entry name" value="DIACETYLCHITOBIOSE BINDING PROTEIN DASA"/>
    <property type="match status" value="1"/>
</dbReference>
<evidence type="ECO:0000313" key="3">
    <source>
        <dbReference type="Proteomes" id="UP000650466"/>
    </source>
</evidence>
<dbReference type="InterPro" id="IPR050490">
    <property type="entry name" value="Bact_solute-bd_prot1"/>
</dbReference>
<reference evidence="2" key="1">
    <citation type="submission" date="2020-09" db="EMBL/GenBank/DDBJ databases">
        <title>Draft Genome Sequence of Paenibacillus sp. WST5.</title>
        <authorList>
            <person name="Bao Z."/>
        </authorList>
    </citation>
    <scope>NUCLEOTIDE SEQUENCE</scope>
    <source>
        <strain evidence="2">WST5</strain>
    </source>
</reference>
<gene>
    <name evidence="2" type="ORF">ICC18_00115</name>
</gene>
<name>A0A926KK76_9BACL</name>
<proteinExistence type="predicted"/>
<dbReference type="PANTHER" id="PTHR43649">
    <property type="entry name" value="ARABINOSE-BINDING PROTEIN-RELATED"/>
    <property type="match status" value="1"/>
</dbReference>
<sequence length="581" mass="63584">MFKGKRWMTTAVSMSIVLVLLSACSGGSGNTAVNSDSPAQSGASTDPSKQPEITLNVYSNLANYSGIQPGWFAKVIKDKFNIKLNIIGGGGQQKEATMLASGDLGDIQVAVNIKDAIKAGLLLDWNKDGLLDKYGQDIKKYAGQALEANSKQFGGGTAIYGIGQNVGSGSGPSDGANTNIGPMLRWDLYQKLGSPEIKTLDDYLTVLKQMQQLSPKSDSGKPTYGFSLWSDWDSVNSLNAKVMASFYGYAEGDGFNTADLILTKANEAKWQGLLDDNGYYMKGLKFFFDANKMGLLDPDSLTQKYADVSNKYKDGQILFSQFSWASSSYNTPEHTSAGKGFAFVPFADEQMYTSGYSPYGGTWHWTIGAKTKYPERVMQFLNWLYTPEGIQVSAAGPKGLTWDIKDGKPTLTEFGYKALTGSVNMPDEYGGGVFSDGGNQANNRTINTSMTNPETGEPYDYTMWTSYLNHNPDPVTKSWRDAMGALTMKDYVVKKNKAIVAPAYLSTQAPATEPANIKQKHSEVGKVIKEYSWKIMFAKDDNEFNSLKQQMITKAKGLGYDEVVKWQAEQYEKTVGAALKK</sequence>
<accession>A0A926KK76</accession>
<dbReference type="PROSITE" id="PS51257">
    <property type="entry name" value="PROKAR_LIPOPROTEIN"/>
    <property type="match status" value="1"/>
</dbReference>
<keyword evidence="3" id="KW-1185">Reference proteome</keyword>
<organism evidence="2 3">
    <name type="scientific">Paenibacillus sedimenti</name>
    <dbReference type="NCBI Taxonomy" id="2770274"/>
    <lineage>
        <taxon>Bacteria</taxon>
        <taxon>Bacillati</taxon>
        <taxon>Bacillota</taxon>
        <taxon>Bacilli</taxon>
        <taxon>Bacillales</taxon>
        <taxon>Paenibacillaceae</taxon>
        <taxon>Paenibacillus</taxon>
    </lineage>
</organism>
<feature type="signal peptide" evidence="1">
    <location>
        <begin position="1"/>
        <end position="22"/>
    </location>
</feature>
<feature type="chain" id="PRO_5039029023" evidence="1">
    <location>
        <begin position="23"/>
        <end position="581"/>
    </location>
</feature>
<keyword evidence="1" id="KW-0732">Signal</keyword>
<dbReference type="SUPFAM" id="SSF53850">
    <property type="entry name" value="Periplasmic binding protein-like II"/>
    <property type="match status" value="1"/>
</dbReference>
<evidence type="ECO:0000313" key="2">
    <source>
        <dbReference type="EMBL" id="MBD0378526.1"/>
    </source>
</evidence>
<comment type="caution">
    <text evidence="2">The sequence shown here is derived from an EMBL/GenBank/DDBJ whole genome shotgun (WGS) entry which is preliminary data.</text>
</comment>
<dbReference type="EMBL" id="JACVVD010000001">
    <property type="protein sequence ID" value="MBD0378526.1"/>
    <property type="molecule type" value="Genomic_DNA"/>
</dbReference>
<dbReference type="AlphaFoldDB" id="A0A926KK76"/>
<protein>
    <submittedName>
        <fullName evidence="2">ABC transporter substrate-binding protein</fullName>
    </submittedName>
</protein>
<dbReference type="Gene3D" id="3.40.190.10">
    <property type="entry name" value="Periplasmic binding protein-like II"/>
    <property type="match status" value="2"/>
</dbReference>
<evidence type="ECO:0000256" key="1">
    <source>
        <dbReference type="SAM" id="SignalP"/>
    </source>
</evidence>